<sequence length="257" mass="27030">MSSDVIIIGAGVIGLSIAHTLIREGLSVILLDSGEPGRAASWASAGVLAPQGAQPQASPYLDLSLKSRDLYVGFAQQLMEDSGVDIEYRADGGLHIAVDDEEAEALEARYQHQQKLGLPVERLEPEDVLSLEPALSPEVRIGLMFTGLHQVENRRLVQALTVAVGLQGGTFVTGAPVTALIIGKNKVSGVETPRGMFRAGIVINAAGAWAGQIGGSTVPSPPVKPVKGQMLALNVGTTTPIHRVTHGIGQYLVPRRD</sequence>
<proteinExistence type="predicted"/>
<name>A0A382LSK4_9ZZZZ</name>
<accession>A0A382LSK4</accession>
<dbReference type="GO" id="GO:0005737">
    <property type="term" value="C:cytoplasm"/>
    <property type="evidence" value="ECO:0007669"/>
    <property type="project" value="TreeGrafter"/>
</dbReference>
<dbReference type="InterPro" id="IPR036188">
    <property type="entry name" value="FAD/NAD-bd_sf"/>
</dbReference>
<feature type="domain" description="FAD dependent oxidoreductase" evidence="2">
    <location>
        <begin position="4"/>
        <end position="257"/>
    </location>
</feature>
<evidence type="ECO:0000313" key="3">
    <source>
        <dbReference type="EMBL" id="SVC39734.1"/>
    </source>
</evidence>
<dbReference type="Gene3D" id="3.50.50.60">
    <property type="entry name" value="FAD/NAD(P)-binding domain"/>
    <property type="match status" value="1"/>
</dbReference>
<dbReference type="GO" id="GO:0016491">
    <property type="term" value="F:oxidoreductase activity"/>
    <property type="evidence" value="ECO:0007669"/>
    <property type="project" value="UniProtKB-KW"/>
</dbReference>
<organism evidence="3">
    <name type="scientific">marine metagenome</name>
    <dbReference type="NCBI Taxonomy" id="408172"/>
    <lineage>
        <taxon>unclassified sequences</taxon>
        <taxon>metagenomes</taxon>
        <taxon>ecological metagenomes</taxon>
    </lineage>
</organism>
<keyword evidence="1" id="KW-0560">Oxidoreductase</keyword>
<dbReference type="SUPFAM" id="SSF51905">
    <property type="entry name" value="FAD/NAD(P)-binding domain"/>
    <property type="match status" value="1"/>
</dbReference>
<dbReference type="AlphaFoldDB" id="A0A382LSK4"/>
<reference evidence="3" key="1">
    <citation type="submission" date="2018-05" db="EMBL/GenBank/DDBJ databases">
        <authorList>
            <person name="Lanie J.A."/>
            <person name="Ng W.-L."/>
            <person name="Kazmierczak K.M."/>
            <person name="Andrzejewski T.M."/>
            <person name="Davidsen T.M."/>
            <person name="Wayne K.J."/>
            <person name="Tettelin H."/>
            <person name="Glass J.I."/>
            <person name="Rusch D."/>
            <person name="Podicherti R."/>
            <person name="Tsui H.-C.T."/>
            <person name="Winkler M.E."/>
        </authorList>
    </citation>
    <scope>NUCLEOTIDE SEQUENCE</scope>
</reference>
<evidence type="ECO:0000256" key="1">
    <source>
        <dbReference type="ARBA" id="ARBA00023002"/>
    </source>
</evidence>
<gene>
    <name evidence="3" type="ORF">METZ01_LOCUS292588</name>
</gene>
<dbReference type="Gene3D" id="3.30.9.10">
    <property type="entry name" value="D-Amino Acid Oxidase, subunit A, domain 2"/>
    <property type="match status" value="1"/>
</dbReference>
<dbReference type="EMBL" id="UINC01089009">
    <property type="protein sequence ID" value="SVC39734.1"/>
    <property type="molecule type" value="Genomic_DNA"/>
</dbReference>
<evidence type="ECO:0000259" key="2">
    <source>
        <dbReference type="Pfam" id="PF01266"/>
    </source>
</evidence>
<dbReference type="InterPro" id="IPR006076">
    <property type="entry name" value="FAD-dep_OxRdtase"/>
</dbReference>
<protein>
    <recommendedName>
        <fullName evidence="2">FAD dependent oxidoreductase domain-containing protein</fullName>
    </recommendedName>
</protein>
<dbReference type="PANTHER" id="PTHR13847">
    <property type="entry name" value="SARCOSINE DEHYDROGENASE-RELATED"/>
    <property type="match status" value="1"/>
</dbReference>
<dbReference type="Pfam" id="PF01266">
    <property type="entry name" value="DAO"/>
    <property type="match status" value="1"/>
</dbReference>
<dbReference type="PANTHER" id="PTHR13847:SF289">
    <property type="entry name" value="GLYCINE OXIDASE"/>
    <property type="match status" value="1"/>
</dbReference>
<feature type="non-terminal residue" evidence="3">
    <location>
        <position position="257"/>
    </location>
</feature>